<name>A0A1Y2DEE4_9FUNG</name>
<keyword evidence="3" id="KW-1185">Reference proteome</keyword>
<dbReference type="Pfam" id="PF04724">
    <property type="entry name" value="Glyco_transf_17"/>
    <property type="match status" value="1"/>
</dbReference>
<sequence>MEDEIGIDVKYQSLNDPYTFRKPKLKYRIKRSSKKCIWIMFILIIICLLFSFLIPKEIKEDIVNDINDGKNEYVMTKGKPRFDKYGVDLNANILDGMYNIGFDDDPNKKLEDWSLYTPPCPYLSPVNHPEYVINPQCEVSSIQIVNYNNDNGKGLPYSLHLDSITNQMKKWEEWVMKDGINPNYRNRSVEELLDNNQYHPFDYGYNSSQEDNTNNDNYYEYVINSRMDETPDPRKRRLFSFIMFNTEFDLLDLYFTEFYDVIDYFVIYESNSTFSGNPKPLYFTRALLETDRYDKFKDKIIPLPCETIVDEDNGRGKAFPKEHLARRLVIEKGLRSVHARHGDIFIHGDLDEMPKVHVLSRLKKCGGWEHLQAGIGGGPKSFIHENTNSYFLKNKDMNVTVNSYGEYMIDYEKEKSLGFLIWFYEYSFNIIENKNIGTVAHPNLAIFDARRSLGQFIENGGNGISKRSYHDPLSDPDFDIYQGYTYTDNTNDRRTGKGFLGESIRFDTSKIGDLKTNNKTVLWNAGWHLSSFLPTTKQFYNKISSYSHHDSYGEKSKNQIIKDIKSRIKKKVYIFGREKKYFDNKPSYPDSITEGYRYNFNATYWDEMISLNGSDTNFKKYKNMLDHEIPYQVWLNPICYSFMIDRRFGLKKKLWWQVIPKKNWKTIRFEDLNQSIIKKIFPKNFPKKLKSQLFRKTNNKNKKKKVTIH</sequence>
<dbReference type="OrthoDB" id="6474464at2759"/>
<keyword evidence="1" id="KW-0812">Transmembrane</keyword>
<organism evidence="2 3">
    <name type="scientific">Neocallimastix californiae</name>
    <dbReference type="NCBI Taxonomy" id="1754190"/>
    <lineage>
        <taxon>Eukaryota</taxon>
        <taxon>Fungi</taxon>
        <taxon>Fungi incertae sedis</taxon>
        <taxon>Chytridiomycota</taxon>
        <taxon>Chytridiomycota incertae sedis</taxon>
        <taxon>Neocallimastigomycetes</taxon>
        <taxon>Neocallimastigales</taxon>
        <taxon>Neocallimastigaceae</taxon>
        <taxon>Neocallimastix</taxon>
    </lineage>
</organism>
<comment type="caution">
    <text evidence="2">The sequence shown here is derived from an EMBL/GenBank/DDBJ whole genome shotgun (WGS) entry which is preliminary data.</text>
</comment>
<dbReference type="PANTHER" id="PTHR12224">
    <property type="entry name" value="BETA-1,4-MANNOSYL-GLYCOPROTEIN BETA-1,4-N-ACETYLGLUCOSAMINYL-TRANSFERASE"/>
    <property type="match status" value="1"/>
</dbReference>
<dbReference type="GO" id="GO:0006044">
    <property type="term" value="P:N-acetylglucosamine metabolic process"/>
    <property type="evidence" value="ECO:0007669"/>
    <property type="project" value="TreeGrafter"/>
</dbReference>
<accession>A0A1Y2DEE4</accession>
<feature type="transmembrane region" description="Helical" evidence="1">
    <location>
        <begin position="36"/>
        <end position="54"/>
    </location>
</feature>
<dbReference type="STRING" id="1754190.A0A1Y2DEE4"/>
<dbReference type="PANTHER" id="PTHR12224:SF0">
    <property type="entry name" value="BETA-1,4-MANNOSYL-GLYCOPROTEIN 4-BETA-N-ACETYLGLUCOSAMINYLTRANSFERASE"/>
    <property type="match status" value="1"/>
</dbReference>
<evidence type="ECO:0000256" key="1">
    <source>
        <dbReference type="SAM" id="Phobius"/>
    </source>
</evidence>
<dbReference type="AlphaFoldDB" id="A0A1Y2DEE4"/>
<dbReference type="Proteomes" id="UP000193920">
    <property type="component" value="Unassembled WGS sequence"/>
</dbReference>
<keyword evidence="1" id="KW-1133">Transmembrane helix</keyword>
<dbReference type="InterPro" id="IPR006813">
    <property type="entry name" value="Glyco_trans_17"/>
</dbReference>
<protein>
    <recommendedName>
        <fullName evidence="4">Glycosyltransferase family 17 protein</fullName>
    </recommendedName>
</protein>
<dbReference type="GO" id="GO:0016020">
    <property type="term" value="C:membrane"/>
    <property type="evidence" value="ECO:0007669"/>
    <property type="project" value="InterPro"/>
</dbReference>
<evidence type="ECO:0000313" key="2">
    <source>
        <dbReference type="EMBL" id="ORY57035.1"/>
    </source>
</evidence>
<reference evidence="2 3" key="1">
    <citation type="submission" date="2016-08" db="EMBL/GenBank/DDBJ databases">
        <title>A Parts List for Fungal Cellulosomes Revealed by Comparative Genomics.</title>
        <authorList>
            <consortium name="DOE Joint Genome Institute"/>
            <person name="Haitjema C.H."/>
            <person name="Gilmore S.P."/>
            <person name="Henske J.K."/>
            <person name="Solomon K.V."/>
            <person name="De Groot R."/>
            <person name="Kuo A."/>
            <person name="Mondo S.J."/>
            <person name="Salamov A.A."/>
            <person name="Labutti K."/>
            <person name="Zhao Z."/>
            <person name="Chiniquy J."/>
            <person name="Barry K."/>
            <person name="Brewer H.M."/>
            <person name="Purvine S.O."/>
            <person name="Wright A.T."/>
            <person name="Boxma B."/>
            <person name="Van Alen T."/>
            <person name="Hackstein J.H."/>
            <person name="Baker S.E."/>
            <person name="Grigoriev I.V."/>
            <person name="O'Malley M.A."/>
        </authorList>
    </citation>
    <scope>NUCLEOTIDE SEQUENCE [LARGE SCALE GENOMIC DNA]</scope>
    <source>
        <strain evidence="2 3">G1</strain>
    </source>
</reference>
<dbReference type="EMBL" id="MCOG01000071">
    <property type="protein sequence ID" value="ORY57035.1"/>
    <property type="molecule type" value="Genomic_DNA"/>
</dbReference>
<evidence type="ECO:0000313" key="3">
    <source>
        <dbReference type="Proteomes" id="UP000193920"/>
    </source>
</evidence>
<keyword evidence="1" id="KW-0472">Membrane</keyword>
<dbReference type="GO" id="GO:0003830">
    <property type="term" value="F:beta-1,4-mannosylglycoprotein 4-beta-N-acetylglucosaminyltransferase activity"/>
    <property type="evidence" value="ECO:0007669"/>
    <property type="project" value="InterPro"/>
</dbReference>
<evidence type="ECO:0008006" key="4">
    <source>
        <dbReference type="Google" id="ProtNLM"/>
    </source>
</evidence>
<gene>
    <name evidence="2" type="ORF">LY90DRAFT_701697</name>
</gene>
<proteinExistence type="predicted"/>